<comment type="caution">
    <text evidence="8">The sequence shown here is derived from an EMBL/GenBank/DDBJ whole genome shotgun (WGS) entry which is preliminary data.</text>
</comment>
<dbReference type="SUPFAM" id="SSF52540">
    <property type="entry name" value="P-loop containing nucleoside triphosphate hydrolases"/>
    <property type="match status" value="1"/>
</dbReference>
<dbReference type="EMBL" id="BIFS01000002">
    <property type="protein sequence ID" value="GCE24026.1"/>
    <property type="molecule type" value="Genomic_DNA"/>
</dbReference>
<dbReference type="GO" id="GO:0016301">
    <property type="term" value="F:kinase activity"/>
    <property type="evidence" value="ECO:0007669"/>
    <property type="project" value="InterPro"/>
</dbReference>
<gene>
    <name evidence="8" type="ORF">KDK_78260</name>
</gene>
<proteinExistence type="inferred from homology"/>
<protein>
    <recommendedName>
        <fullName evidence="5">UDP-N-acetylglucosamine kinase</fullName>
        <ecNumber evidence="2">2.7.1.176</ecNumber>
    </recommendedName>
    <alternativeName>
        <fullName evidence="5">UDP-N-acetylglucosamine kinase</fullName>
    </alternativeName>
</protein>
<organism evidence="8 9">
    <name type="scientific">Dictyobacter kobayashii</name>
    <dbReference type="NCBI Taxonomy" id="2014872"/>
    <lineage>
        <taxon>Bacteria</taxon>
        <taxon>Bacillati</taxon>
        <taxon>Chloroflexota</taxon>
        <taxon>Ktedonobacteria</taxon>
        <taxon>Ktedonobacterales</taxon>
        <taxon>Dictyobacteraceae</taxon>
        <taxon>Dictyobacter</taxon>
    </lineage>
</organism>
<reference evidence="9" key="1">
    <citation type="submission" date="2018-12" db="EMBL/GenBank/DDBJ databases">
        <title>Tengunoibacter tsumagoiensis gen. nov., sp. nov., Dictyobacter kobayashii sp. nov., D. alpinus sp. nov., and D. joshuensis sp. nov. and description of Dictyobacteraceae fam. nov. within the order Ktedonobacterales isolated from Tengu-no-mugimeshi.</title>
        <authorList>
            <person name="Wang C.M."/>
            <person name="Zheng Y."/>
            <person name="Sakai Y."/>
            <person name="Toyoda A."/>
            <person name="Minakuchi Y."/>
            <person name="Abe K."/>
            <person name="Yokota A."/>
            <person name="Yabe S."/>
        </authorList>
    </citation>
    <scope>NUCLEOTIDE SEQUENCE [LARGE SCALE GENOMIC DNA]</scope>
    <source>
        <strain evidence="9">Uno11</strain>
    </source>
</reference>
<evidence type="ECO:0000256" key="5">
    <source>
        <dbReference type="ARBA" id="ARBA00032897"/>
    </source>
</evidence>
<dbReference type="Gene3D" id="3.40.50.300">
    <property type="entry name" value="P-loop containing nucleotide triphosphate hydrolases"/>
    <property type="match status" value="1"/>
</dbReference>
<dbReference type="Proteomes" id="UP000287188">
    <property type="component" value="Unassembled WGS sequence"/>
</dbReference>
<dbReference type="AlphaFoldDB" id="A0A402AY39"/>
<dbReference type="InterPro" id="IPR027417">
    <property type="entry name" value="P-loop_NTPase"/>
</dbReference>
<keyword evidence="4" id="KW-0067">ATP-binding</keyword>
<sequence>MEQSAMAVEKEPVLILITGIMAAGKSTVAHALAQHFKRGVHIEADTLQRMIVAGGQWADEVGPPEGEAAEQLHLRLKHMCMLGRSFFANGFSVVFDDIIMGERWQQFQAEMVGLPINVVVLTPC</sequence>
<evidence type="ECO:0000256" key="2">
    <source>
        <dbReference type="ARBA" id="ARBA00011963"/>
    </source>
</evidence>
<dbReference type="OrthoDB" id="160686at2"/>
<evidence type="ECO:0000313" key="8">
    <source>
        <dbReference type="EMBL" id="GCE24026.1"/>
    </source>
</evidence>
<accession>A0A402AY39</accession>
<evidence type="ECO:0000256" key="6">
    <source>
        <dbReference type="ARBA" id="ARBA00048178"/>
    </source>
</evidence>
<keyword evidence="3" id="KW-0547">Nucleotide-binding</keyword>
<evidence type="ECO:0000313" key="9">
    <source>
        <dbReference type="Proteomes" id="UP000287188"/>
    </source>
</evidence>
<evidence type="ECO:0000256" key="1">
    <source>
        <dbReference type="ARBA" id="ARBA00009104"/>
    </source>
</evidence>
<evidence type="ECO:0000256" key="4">
    <source>
        <dbReference type="ARBA" id="ARBA00022840"/>
    </source>
</evidence>
<dbReference type="InterPro" id="IPR010488">
    <property type="entry name" value="Zeta_toxin_domain"/>
</dbReference>
<comment type="similarity">
    <text evidence="1">Belongs to the zeta toxin family.</text>
</comment>
<dbReference type="GO" id="GO:0005524">
    <property type="term" value="F:ATP binding"/>
    <property type="evidence" value="ECO:0007669"/>
    <property type="project" value="UniProtKB-KW"/>
</dbReference>
<dbReference type="Pfam" id="PF06414">
    <property type="entry name" value="Zeta_toxin"/>
    <property type="match status" value="1"/>
</dbReference>
<feature type="domain" description="Zeta toxin" evidence="7">
    <location>
        <begin position="8"/>
        <end position="51"/>
    </location>
</feature>
<dbReference type="EC" id="2.7.1.176" evidence="2"/>
<name>A0A402AY39_9CHLR</name>
<dbReference type="RefSeq" id="WP_126557323.1">
    <property type="nucleotide sequence ID" value="NZ_BIFS01000002.1"/>
</dbReference>
<evidence type="ECO:0000259" key="7">
    <source>
        <dbReference type="Pfam" id="PF06414"/>
    </source>
</evidence>
<evidence type="ECO:0000256" key="3">
    <source>
        <dbReference type="ARBA" id="ARBA00022741"/>
    </source>
</evidence>
<keyword evidence="9" id="KW-1185">Reference proteome</keyword>
<comment type="catalytic activity">
    <reaction evidence="6">
        <text>UDP-N-acetyl-alpha-D-glucosamine + ATP = UDP-N-acetyl-alpha-D-glucosamine 3'-phosphate + ADP + H(+)</text>
        <dbReference type="Rhea" id="RHEA:32671"/>
        <dbReference type="ChEBI" id="CHEBI:15378"/>
        <dbReference type="ChEBI" id="CHEBI:30616"/>
        <dbReference type="ChEBI" id="CHEBI:57705"/>
        <dbReference type="ChEBI" id="CHEBI:64353"/>
        <dbReference type="ChEBI" id="CHEBI:456216"/>
        <dbReference type="EC" id="2.7.1.176"/>
    </reaction>
</comment>